<feature type="compositionally biased region" description="Gly residues" evidence="6">
    <location>
        <begin position="221"/>
        <end position="232"/>
    </location>
</feature>
<evidence type="ECO:0000256" key="4">
    <source>
        <dbReference type="ARBA" id="ARBA00022701"/>
    </source>
</evidence>
<feature type="region of interest" description="Disordered" evidence="6">
    <location>
        <begin position="16"/>
        <end position="179"/>
    </location>
</feature>
<dbReference type="Gene3D" id="1.20.120.1900">
    <property type="entry name" value="Gamma-tubulin complex, C-terminal domain"/>
    <property type="match status" value="1"/>
</dbReference>
<feature type="region of interest" description="Disordered" evidence="6">
    <location>
        <begin position="216"/>
        <end position="240"/>
    </location>
</feature>
<feature type="compositionally biased region" description="Low complexity" evidence="6">
    <location>
        <begin position="16"/>
        <end position="31"/>
    </location>
</feature>
<gene>
    <name evidence="9" type="ORF">ACHAXA_005008</name>
</gene>
<keyword evidence="5" id="KW-0206">Cytoskeleton</keyword>
<dbReference type="Pfam" id="PF04130">
    <property type="entry name" value="GCP_C_terminal"/>
    <property type="match status" value="1"/>
</dbReference>
<organism evidence="9 10">
    <name type="scientific">Cyclostephanos tholiformis</name>
    <dbReference type="NCBI Taxonomy" id="382380"/>
    <lineage>
        <taxon>Eukaryota</taxon>
        <taxon>Sar</taxon>
        <taxon>Stramenopiles</taxon>
        <taxon>Ochrophyta</taxon>
        <taxon>Bacillariophyta</taxon>
        <taxon>Coscinodiscophyceae</taxon>
        <taxon>Thalassiosirophycidae</taxon>
        <taxon>Stephanodiscales</taxon>
        <taxon>Stephanodiscaceae</taxon>
        <taxon>Cyclostephanos</taxon>
    </lineage>
</organism>
<comment type="caution">
    <text evidence="9">The sequence shown here is derived from an EMBL/GenBank/DDBJ whole genome shotgun (WGS) entry which is preliminary data.</text>
</comment>
<dbReference type="Proteomes" id="UP001530377">
    <property type="component" value="Unassembled WGS sequence"/>
</dbReference>
<dbReference type="GO" id="GO:0005815">
    <property type="term" value="C:microtubule organizing center"/>
    <property type="evidence" value="ECO:0007669"/>
    <property type="project" value="UniProtKB-ARBA"/>
</dbReference>
<name>A0ABD3RYQ6_9STRA</name>
<dbReference type="EMBL" id="JALLPB020000106">
    <property type="protein sequence ID" value="KAL3817373.1"/>
    <property type="molecule type" value="Genomic_DNA"/>
</dbReference>
<evidence type="ECO:0000256" key="1">
    <source>
        <dbReference type="ARBA" id="ARBA00004245"/>
    </source>
</evidence>
<feature type="domain" description="Gamma tubulin complex component protein N-terminal" evidence="8">
    <location>
        <begin position="761"/>
        <end position="1141"/>
    </location>
</feature>
<feature type="domain" description="Gamma tubulin complex component C-terminal" evidence="7">
    <location>
        <begin position="1144"/>
        <end position="1528"/>
    </location>
</feature>
<dbReference type="InterPro" id="IPR041470">
    <property type="entry name" value="GCP_N"/>
</dbReference>
<evidence type="ECO:0000313" key="9">
    <source>
        <dbReference type="EMBL" id="KAL3817373.1"/>
    </source>
</evidence>
<evidence type="ECO:0000256" key="5">
    <source>
        <dbReference type="ARBA" id="ARBA00023212"/>
    </source>
</evidence>
<comment type="similarity">
    <text evidence="2">Belongs to the TUBGCP family.</text>
</comment>
<proteinExistence type="inferred from homology"/>
<evidence type="ECO:0000256" key="6">
    <source>
        <dbReference type="SAM" id="MobiDB-lite"/>
    </source>
</evidence>
<feature type="compositionally biased region" description="Basic and acidic residues" evidence="6">
    <location>
        <begin position="139"/>
        <end position="158"/>
    </location>
</feature>
<feature type="compositionally biased region" description="Low complexity" evidence="6">
    <location>
        <begin position="104"/>
        <end position="114"/>
    </location>
</feature>
<dbReference type="InterPro" id="IPR040457">
    <property type="entry name" value="GCP_C"/>
</dbReference>
<evidence type="ECO:0000256" key="3">
    <source>
        <dbReference type="ARBA" id="ARBA00022490"/>
    </source>
</evidence>
<dbReference type="PANTHER" id="PTHR19302:SF13">
    <property type="entry name" value="GAMMA-TUBULIN COMPLEX COMPONENT 2"/>
    <property type="match status" value="1"/>
</dbReference>
<dbReference type="InterPro" id="IPR042241">
    <property type="entry name" value="GCP_C_sf"/>
</dbReference>
<evidence type="ECO:0000259" key="8">
    <source>
        <dbReference type="Pfam" id="PF17681"/>
    </source>
</evidence>
<evidence type="ECO:0000313" key="10">
    <source>
        <dbReference type="Proteomes" id="UP001530377"/>
    </source>
</evidence>
<dbReference type="GO" id="GO:0005874">
    <property type="term" value="C:microtubule"/>
    <property type="evidence" value="ECO:0007669"/>
    <property type="project" value="UniProtKB-KW"/>
</dbReference>
<dbReference type="InterPro" id="IPR007259">
    <property type="entry name" value="GCP"/>
</dbReference>
<keyword evidence="3" id="KW-0963">Cytoplasm</keyword>
<feature type="compositionally biased region" description="Low complexity" evidence="6">
    <location>
        <begin position="126"/>
        <end position="136"/>
    </location>
</feature>
<comment type="subcellular location">
    <subcellularLocation>
        <location evidence="1">Cytoplasm</location>
        <location evidence="1">Cytoskeleton</location>
    </subcellularLocation>
</comment>
<dbReference type="PANTHER" id="PTHR19302">
    <property type="entry name" value="GAMMA TUBULIN COMPLEX PROTEIN"/>
    <property type="match status" value="1"/>
</dbReference>
<accession>A0ABD3RYQ6</accession>
<evidence type="ECO:0008006" key="11">
    <source>
        <dbReference type="Google" id="ProtNLM"/>
    </source>
</evidence>
<feature type="region of interest" description="Disordered" evidence="6">
    <location>
        <begin position="281"/>
        <end position="319"/>
    </location>
</feature>
<dbReference type="Pfam" id="PF17681">
    <property type="entry name" value="GCP_N_terminal"/>
    <property type="match status" value="1"/>
</dbReference>
<keyword evidence="10" id="KW-1185">Reference proteome</keyword>
<feature type="region of interest" description="Disordered" evidence="6">
    <location>
        <begin position="443"/>
        <end position="470"/>
    </location>
</feature>
<protein>
    <recommendedName>
        <fullName evidence="11">Spindle pole body component</fullName>
    </recommendedName>
</protein>
<keyword evidence="4" id="KW-0493">Microtubule</keyword>
<feature type="region of interest" description="Disordered" evidence="6">
    <location>
        <begin position="1435"/>
        <end position="1459"/>
    </location>
</feature>
<evidence type="ECO:0000256" key="2">
    <source>
        <dbReference type="ARBA" id="ARBA00010337"/>
    </source>
</evidence>
<feature type="compositionally biased region" description="Basic and acidic residues" evidence="6">
    <location>
        <begin position="300"/>
        <end position="319"/>
    </location>
</feature>
<reference evidence="9 10" key="1">
    <citation type="submission" date="2024-10" db="EMBL/GenBank/DDBJ databases">
        <title>Updated reference genomes for cyclostephanoid diatoms.</title>
        <authorList>
            <person name="Roberts W.R."/>
            <person name="Alverson A.J."/>
        </authorList>
    </citation>
    <scope>NUCLEOTIDE SEQUENCE [LARGE SCALE GENOMIC DNA]</scope>
    <source>
        <strain evidence="9 10">AJA228-03</strain>
    </source>
</reference>
<sequence>MEKKYGDAGKYSALRAAAAARQRQRKVNVNGVDGGGNGGSNDGGNVGLGGVSSVGIDGGMSSHRQPHPTPPPPISRSTAAVVGEISKGDNDPATVMMTTTTGRSSKSSSSLSLLAAERPPSVTRMPPSAASSSPAPTTMRRDENSNDGDDGRNAHDSRVGNVHDGGAVNIDPRRGQYQQRQNRYEGINLASPSFSYEEVGVEKGAAVGRVGCDNDDENDSVGGGGEVGGGGSPVPPKTPLTMMRSVMSSIHRDRNEIEGGRNRARANDGAVCLTAMTTRGRYGEDDIGRHGGSRGNRTSSDVRLDDAPPDHGSRCDEGMTPHQIQTAFSRDMEDYDDEVDDVDIFENEDLYQQRCRAHPPSSTFSSPRCVPYGSEVVLRFRNAHVLTSLSLRPREVGGGVTHVGWGDRSCFVANESHARLGGLGRTGLNRFVVVKVAATSLPSSNAGVERRRRDTKAMEHDNDDDAGQDANGDYVHGGSVLCYGDKIALRSCAMKRVLGVQKSEHRDGNVIGGGAGDSDAAAVNTANARVGLEVGCFRREGRFPQANTWTVLRGGANANVVRLGSASILSAAEAAIEDRRRRTYDRRVPVYSGDPIALLNEWTGGLLSLGDGCELAHSAASREVMDDDGVIPGWSLNVITSSYQMSSDGAASTQDDEPLIEYLHRQDRCRPRKTETFQIFMADVPHCPSWVYQTAEEGSDRIYLGGSYLNFTNRHDGPGEELEIELFPQWVDDDRRQHQEEFRNAQSLAELPIDVQDKVLLNEIIGAMMGQEGRFVRYRLPKDDEEKNWNAHEGSGDYDMAPKPRFVLATTAIFGGKIDAIIEHNLSGLLPLCTDFAYVNQYVQACLNCYESGLIARTLCDAINELLREYLAFVNNLDYLSYMVEPKSRAAANGLRKQWLTGSMLFVEARPAIRTMAILSRVVSAVSGKKGGELLNELHRLLSLNYSGDESGNKLLQHFLAKCATPYAKMLQSWLTRGKVHDPYGEFMIEVTSKPFRENCANSSIAKLQGIEWEDWCREKNEHVLFSLLDSNEDILSMSIMGTNAGLGVDRSRATLHMSAIHKAHATGKYWRAIHCCHESDGDGDGAIFTLATAQGQKKKEKYVNFDEQVVVLLNPLKLSRSINQAYHEASDTFLRMLLDKYDLLSSLRFMKKYFLLDQGDFFVDFLDHAEDELQNELPSVLQGRVQNWLSTSMARTSDSSHLSSYLRCSFQNKSLRDTLDDLGRRDNKRKSSKKITRPKTLMGFEAIMFELKSVPFPTSIFLSSRQLRIYQLLCRLIFFAKYAERQLVRMWSDHQLLRTMTSLRSACSPTFSLRRRMLHFIQNLVYYLKFDVIEPAWRELERKLNATKNYCFSDWAKSNHDDTPNDHSQSFPRTVDDLVHEHDQFLIRIAQQCLITNYDLIDRASKIMTTCLLFSTQIRKFMETTKVHDLHEKTRQERSQLRYAKKRSNEDTQETAYRASRKARVQRCSDGILRELCTETYRHMISRFDEVFSAHLAEFMKNLNCDFGQKNNTHLANLSMQLDYNGFISSSIFCQG</sequence>
<feature type="compositionally biased region" description="Basic and acidic residues" evidence="6">
    <location>
        <begin position="448"/>
        <end position="460"/>
    </location>
</feature>
<evidence type="ECO:0000259" key="7">
    <source>
        <dbReference type="Pfam" id="PF04130"/>
    </source>
</evidence>
<feature type="compositionally biased region" description="Gly residues" evidence="6">
    <location>
        <begin position="32"/>
        <end position="58"/>
    </location>
</feature>